<evidence type="ECO:0000313" key="2">
    <source>
        <dbReference type="EMBL" id="AAP58557.1"/>
    </source>
</evidence>
<name>Q7X307_9BACT</name>
<evidence type="ECO:0000256" key="1">
    <source>
        <dbReference type="ARBA" id="ARBA00010169"/>
    </source>
</evidence>
<dbReference type="GO" id="GO:0010038">
    <property type="term" value="P:response to metal ion"/>
    <property type="evidence" value="ECO:0007669"/>
    <property type="project" value="InterPro"/>
</dbReference>
<dbReference type="GO" id="GO:0005507">
    <property type="term" value="F:copper ion binding"/>
    <property type="evidence" value="ECO:0007669"/>
    <property type="project" value="TreeGrafter"/>
</dbReference>
<accession>Q7X307</accession>
<dbReference type="SUPFAM" id="SSF54913">
    <property type="entry name" value="GlnB-like"/>
    <property type="match status" value="1"/>
</dbReference>
<organism evidence="2">
    <name type="scientific">uncultured Acidobacteriota bacterium</name>
    <dbReference type="NCBI Taxonomy" id="171953"/>
    <lineage>
        <taxon>Bacteria</taxon>
        <taxon>Pseudomonadati</taxon>
        <taxon>Acidobacteriota</taxon>
        <taxon>environmental samples</taxon>
    </lineage>
</organism>
<dbReference type="InterPro" id="IPR004323">
    <property type="entry name" value="Ion_tolerance_CutA"/>
</dbReference>
<dbReference type="Pfam" id="PF03091">
    <property type="entry name" value="CutA1"/>
    <property type="match status" value="1"/>
</dbReference>
<protein>
    <recommendedName>
        <fullName evidence="3">Divalent-cation tolerance protein CutA</fullName>
    </recommendedName>
</protein>
<dbReference type="EMBL" id="AY281355">
    <property type="protein sequence ID" value="AAP58557.1"/>
    <property type="molecule type" value="Genomic_DNA"/>
</dbReference>
<dbReference type="Gene3D" id="3.30.70.120">
    <property type="match status" value="1"/>
</dbReference>
<dbReference type="AlphaFoldDB" id="Q7X307"/>
<dbReference type="InterPro" id="IPR015867">
    <property type="entry name" value="N-reg_PII/ATP_PRibTrfase_C"/>
</dbReference>
<reference evidence="2" key="1">
    <citation type="journal article" date="2003" name="Mol. Microbiol.">
        <title>Acidobacteria form a coherent but highly diverse group within the bacterial domain: evidence from environmental genomics.</title>
        <authorList>
            <person name="Quaiser A."/>
            <person name="Ochsenreiter T."/>
            <person name="Lanz C."/>
            <person name="Schuster S.C."/>
            <person name="Treusch A.H."/>
            <person name="Eck J."/>
            <person name="Schleper C."/>
        </authorList>
    </citation>
    <scope>NUCLEOTIDE SEQUENCE</scope>
</reference>
<proteinExistence type="inferred from homology"/>
<dbReference type="InterPro" id="IPR011322">
    <property type="entry name" value="N-reg_PII-like_a/b"/>
</dbReference>
<sequence length="109" mass="12586">MSDPIVVFITAPNYEEASRLANLLVDERLAACVQILPQMESVYRWQGKIEKQKEFLLIVKSVVEKFDELEKRIREAHSYDTPEIVAFPISLGSQPYLEWLITSLDESKT</sequence>
<comment type="similarity">
    <text evidence="1">Belongs to the CutA family.</text>
</comment>
<dbReference type="PANTHER" id="PTHR23419:SF8">
    <property type="entry name" value="FI09726P"/>
    <property type="match status" value="1"/>
</dbReference>
<evidence type="ECO:0008006" key="3">
    <source>
        <dbReference type="Google" id="ProtNLM"/>
    </source>
</evidence>
<dbReference type="PANTHER" id="PTHR23419">
    <property type="entry name" value="DIVALENT CATION TOLERANCE CUTA-RELATED"/>
    <property type="match status" value="1"/>
</dbReference>